<gene>
    <name evidence="2" type="ORF">FVR03_02165</name>
</gene>
<dbReference type="EMBL" id="VRTY01000005">
    <property type="protein sequence ID" value="TXK52090.1"/>
    <property type="molecule type" value="Genomic_DNA"/>
</dbReference>
<evidence type="ECO:0000256" key="1">
    <source>
        <dbReference type="SAM" id="Phobius"/>
    </source>
</evidence>
<keyword evidence="1" id="KW-0812">Transmembrane</keyword>
<feature type="transmembrane region" description="Helical" evidence="1">
    <location>
        <begin position="23"/>
        <end position="43"/>
    </location>
</feature>
<keyword evidence="1" id="KW-0472">Membrane</keyword>
<reference evidence="2 3" key="1">
    <citation type="submission" date="2019-08" db="EMBL/GenBank/DDBJ databases">
        <authorList>
            <person name="Shi S."/>
        </authorList>
    </citation>
    <scope>NUCLEOTIDE SEQUENCE [LARGE SCALE GENOMIC DNA]</scope>
    <source>
        <strain evidence="2 3">GY10130</strain>
    </source>
</reference>
<protein>
    <recommendedName>
        <fullName evidence="4">YcxB family protein</fullName>
    </recommendedName>
</protein>
<keyword evidence="3" id="KW-1185">Reference proteome</keyword>
<name>A0A5C8KEZ2_9BACT</name>
<proteinExistence type="predicted"/>
<dbReference type="Proteomes" id="UP000321926">
    <property type="component" value="Unassembled WGS sequence"/>
</dbReference>
<dbReference type="AlphaFoldDB" id="A0A5C8KEZ2"/>
<dbReference type="OrthoDB" id="852821at2"/>
<feature type="transmembrane region" description="Helical" evidence="1">
    <location>
        <begin position="49"/>
        <end position="69"/>
    </location>
</feature>
<evidence type="ECO:0000313" key="2">
    <source>
        <dbReference type="EMBL" id="TXK52090.1"/>
    </source>
</evidence>
<comment type="caution">
    <text evidence="2">The sequence shown here is derived from an EMBL/GenBank/DDBJ whole genome shotgun (WGS) entry which is preliminary data.</text>
</comment>
<evidence type="ECO:0000313" key="3">
    <source>
        <dbReference type="Proteomes" id="UP000321926"/>
    </source>
</evidence>
<evidence type="ECO:0008006" key="4">
    <source>
        <dbReference type="Google" id="ProtNLM"/>
    </source>
</evidence>
<dbReference type="RefSeq" id="WP_147920118.1">
    <property type="nucleotide sequence ID" value="NZ_VRTY01000005.1"/>
</dbReference>
<accession>A0A5C8KEZ2</accession>
<organism evidence="2 3">
    <name type="scientific">Pontibacter qinzhouensis</name>
    <dbReference type="NCBI Taxonomy" id="2603253"/>
    <lineage>
        <taxon>Bacteria</taxon>
        <taxon>Pseudomonadati</taxon>
        <taxon>Bacteroidota</taxon>
        <taxon>Cytophagia</taxon>
        <taxon>Cytophagales</taxon>
        <taxon>Hymenobacteraceae</taxon>
        <taxon>Pontibacter</taxon>
    </lineage>
</organism>
<keyword evidence="1" id="KW-1133">Transmembrane helix</keyword>
<sequence>MSNFSLKLFENAYQLEPKAEQRLTGAIYAAISINLILLLYLAYSNGFLVGLLIFMSNLFFAAYFCKFLWYQYRPQYRLHFTLTTGGVRYRTVSAQKEQEFEWEEVDVVRFEQDRLLFVLKNDEQHEIGMDKIQSPTILQQARRKIKKIAKKKDIMVVV</sequence>